<comment type="caution">
    <text evidence="1">The sequence shown here is derived from an EMBL/GenBank/DDBJ whole genome shotgun (WGS) entry which is preliminary data.</text>
</comment>
<accession>A0AAD8M854</accession>
<name>A0AAD8M854_9APIA</name>
<organism evidence="1 2">
    <name type="scientific">Heracleum sosnowskyi</name>
    <dbReference type="NCBI Taxonomy" id="360622"/>
    <lineage>
        <taxon>Eukaryota</taxon>
        <taxon>Viridiplantae</taxon>
        <taxon>Streptophyta</taxon>
        <taxon>Embryophyta</taxon>
        <taxon>Tracheophyta</taxon>
        <taxon>Spermatophyta</taxon>
        <taxon>Magnoliopsida</taxon>
        <taxon>eudicotyledons</taxon>
        <taxon>Gunneridae</taxon>
        <taxon>Pentapetalae</taxon>
        <taxon>asterids</taxon>
        <taxon>campanulids</taxon>
        <taxon>Apiales</taxon>
        <taxon>Apiaceae</taxon>
        <taxon>Apioideae</taxon>
        <taxon>apioid superclade</taxon>
        <taxon>Tordylieae</taxon>
        <taxon>Tordyliinae</taxon>
        <taxon>Heracleum</taxon>
    </lineage>
</organism>
<evidence type="ECO:0000313" key="1">
    <source>
        <dbReference type="EMBL" id="KAK1362658.1"/>
    </source>
</evidence>
<protein>
    <submittedName>
        <fullName evidence="1">Uncharacterized protein</fullName>
    </submittedName>
</protein>
<sequence>MSASKMGDIRKIFVSISTGSSDMDRRRFFIVMVNLREELANQNDRGGAKSVMANKRLHPVSIQIERGGNNELTKVECESLSPVVRMLHAPNLNVCIIAVMAPKTTFDVDVVKRGLENTLI</sequence>
<dbReference type="Proteomes" id="UP001237642">
    <property type="component" value="Unassembled WGS sequence"/>
</dbReference>
<dbReference type="EMBL" id="JAUIZM010000010">
    <property type="protein sequence ID" value="KAK1362658.1"/>
    <property type="molecule type" value="Genomic_DNA"/>
</dbReference>
<keyword evidence="2" id="KW-1185">Reference proteome</keyword>
<evidence type="ECO:0000313" key="2">
    <source>
        <dbReference type="Proteomes" id="UP001237642"/>
    </source>
</evidence>
<reference evidence="1" key="1">
    <citation type="submission" date="2023-02" db="EMBL/GenBank/DDBJ databases">
        <title>Genome of toxic invasive species Heracleum sosnowskyi carries increased number of genes despite the absence of recent whole-genome duplications.</title>
        <authorList>
            <person name="Schelkunov M."/>
            <person name="Shtratnikova V."/>
            <person name="Makarenko M."/>
            <person name="Klepikova A."/>
            <person name="Omelchenko D."/>
            <person name="Novikova G."/>
            <person name="Obukhova E."/>
            <person name="Bogdanov V."/>
            <person name="Penin A."/>
            <person name="Logacheva M."/>
        </authorList>
    </citation>
    <scope>NUCLEOTIDE SEQUENCE</scope>
    <source>
        <strain evidence="1">Hsosn_3</strain>
        <tissue evidence="1">Leaf</tissue>
    </source>
</reference>
<proteinExistence type="predicted"/>
<reference evidence="1" key="2">
    <citation type="submission" date="2023-05" db="EMBL/GenBank/DDBJ databases">
        <authorList>
            <person name="Schelkunov M.I."/>
        </authorList>
    </citation>
    <scope>NUCLEOTIDE SEQUENCE</scope>
    <source>
        <strain evidence="1">Hsosn_3</strain>
        <tissue evidence="1">Leaf</tissue>
    </source>
</reference>
<dbReference type="AlphaFoldDB" id="A0AAD8M854"/>
<gene>
    <name evidence="1" type="ORF">POM88_047132</name>
</gene>